<dbReference type="Pfam" id="PF03140">
    <property type="entry name" value="DUF247"/>
    <property type="match status" value="1"/>
</dbReference>
<dbReference type="EMBL" id="CAWUPB010000913">
    <property type="protein sequence ID" value="CAK7331771.1"/>
    <property type="molecule type" value="Genomic_DNA"/>
</dbReference>
<evidence type="ECO:0000313" key="1">
    <source>
        <dbReference type="EMBL" id="CAK7331771.1"/>
    </source>
</evidence>
<protein>
    <submittedName>
        <fullName evidence="1">Uncharacterized protein</fullName>
    </submittedName>
</protein>
<reference evidence="1 2" key="1">
    <citation type="submission" date="2024-01" db="EMBL/GenBank/DDBJ databases">
        <authorList>
            <person name="Waweru B."/>
        </authorList>
    </citation>
    <scope>NUCLEOTIDE SEQUENCE [LARGE SCALE GENOMIC DNA]</scope>
</reference>
<name>A0AAV1RAN3_9ROSI</name>
<dbReference type="PANTHER" id="PTHR31170:SF9">
    <property type="entry name" value="PROTEIN, PUTATIVE (DUF247)-RELATED"/>
    <property type="match status" value="1"/>
</dbReference>
<comment type="caution">
    <text evidence="1">The sequence shown here is derived from an EMBL/GenBank/DDBJ whole genome shotgun (WGS) entry which is preliminary data.</text>
</comment>
<dbReference type="InterPro" id="IPR004158">
    <property type="entry name" value="DUF247_pln"/>
</dbReference>
<keyword evidence="2" id="KW-1185">Reference proteome</keyword>
<proteinExistence type="predicted"/>
<dbReference type="AlphaFoldDB" id="A0AAV1RAN3"/>
<organism evidence="1 2">
    <name type="scientific">Dovyalis caffra</name>
    <dbReference type="NCBI Taxonomy" id="77055"/>
    <lineage>
        <taxon>Eukaryota</taxon>
        <taxon>Viridiplantae</taxon>
        <taxon>Streptophyta</taxon>
        <taxon>Embryophyta</taxon>
        <taxon>Tracheophyta</taxon>
        <taxon>Spermatophyta</taxon>
        <taxon>Magnoliopsida</taxon>
        <taxon>eudicotyledons</taxon>
        <taxon>Gunneridae</taxon>
        <taxon>Pentapetalae</taxon>
        <taxon>rosids</taxon>
        <taxon>fabids</taxon>
        <taxon>Malpighiales</taxon>
        <taxon>Salicaceae</taxon>
        <taxon>Flacourtieae</taxon>
        <taxon>Dovyalis</taxon>
    </lineage>
</organism>
<dbReference type="PANTHER" id="PTHR31170">
    <property type="entry name" value="BNAC04G53230D PROTEIN"/>
    <property type="match status" value="1"/>
</dbReference>
<evidence type="ECO:0000313" key="2">
    <source>
        <dbReference type="Proteomes" id="UP001314170"/>
    </source>
</evidence>
<sequence>MGWRLSFRVSTLRITIRANAIRLRKHYISLIWVANLREAGMKFKPLPDECLLDIRAWSSINNGDHQKREGNSVRKGELHIPRLEIDDNTECLFRNLMALEQCHYPRQEYICHYVKLLDFLVDIEEDVDLLVKKKVIVNRIGDSKAVVEMINKLCLEIQEVSSCYDGLAQQLNDYYENWWNESKAYLRRVYFKNVSVGTGTVVGLFNLANETVTHFPGYFFQYFIR</sequence>
<gene>
    <name evidence="1" type="ORF">DCAF_LOCUS8641</name>
</gene>
<dbReference type="Proteomes" id="UP001314170">
    <property type="component" value="Unassembled WGS sequence"/>
</dbReference>
<accession>A0AAV1RAN3</accession>